<dbReference type="KEGG" id="gfo:GFO_1828"/>
<dbReference type="STRING" id="411154.GFO_1828"/>
<organism evidence="1 2">
    <name type="scientific">Christiangramia forsetii (strain DSM 17595 / CGMCC 1.15422 / KT0803)</name>
    <name type="common">Gramella forsetii</name>
    <dbReference type="NCBI Taxonomy" id="411154"/>
    <lineage>
        <taxon>Bacteria</taxon>
        <taxon>Pseudomonadati</taxon>
        <taxon>Bacteroidota</taxon>
        <taxon>Flavobacteriia</taxon>
        <taxon>Flavobacteriales</taxon>
        <taxon>Flavobacteriaceae</taxon>
        <taxon>Christiangramia</taxon>
    </lineage>
</organism>
<evidence type="ECO:0000313" key="1">
    <source>
        <dbReference type="EMBL" id="CAL66798.1"/>
    </source>
</evidence>
<sequence>MEVPFLVSLNNYLSSTMTKSTKTLELSFTRLDFYDSIVISTVKEDVLFEKEHISELRSICAKHFNEGKFIYIANRKHNYNVNPIIYIDLIKTNTLQGVGVISENIDKLKTANFEKQFSPVPFELFQNKEEAIVWANRVLKSN</sequence>
<reference evidence="1 2" key="1">
    <citation type="journal article" date="2006" name="Environ. Microbiol.">
        <title>Whole genome analysis of the marine Bacteroidetes'Gramella forsetii' reveals adaptations to degradation of polymeric organic matter.</title>
        <authorList>
            <person name="Bauer M."/>
            <person name="Kube M."/>
            <person name="Teeling H."/>
            <person name="Richter M."/>
            <person name="Lombardot T."/>
            <person name="Allers E."/>
            <person name="Wuerdemann C.A."/>
            <person name="Quast C."/>
            <person name="Kuhl H."/>
            <person name="Knaust F."/>
            <person name="Woebken D."/>
            <person name="Bischof K."/>
            <person name="Mussmann M."/>
            <person name="Choudhuri J.V."/>
            <person name="Meyer F."/>
            <person name="Reinhardt R."/>
            <person name="Amann R.I."/>
            <person name="Gloeckner F.O."/>
        </authorList>
    </citation>
    <scope>NUCLEOTIDE SEQUENCE [LARGE SCALE GENOMIC DNA]</scope>
    <source>
        <strain evidence="1 2">KT0803</strain>
    </source>
</reference>
<dbReference type="EMBL" id="CU207366">
    <property type="protein sequence ID" value="CAL66798.1"/>
    <property type="molecule type" value="Genomic_DNA"/>
</dbReference>
<evidence type="ECO:0008006" key="3">
    <source>
        <dbReference type="Google" id="ProtNLM"/>
    </source>
</evidence>
<protein>
    <recommendedName>
        <fullName evidence="3">STAS/SEC14 domain-containing protein</fullName>
    </recommendedName>
</protein>
<dbReference type="AlphaFoldDB" id="A0M2F3"/>
<dbReference type="Proteomes" id="UP000000755">
    <property type="component" value="Chromosome"/>
</dbReference>
<evidence type="ECO:0000313" key="2">
    <source>
        <dbReference type="Proteomes" id="UP000000755"/>
    </source>
</evidence>
<accession>A0M2F3</accession>
<gene>
    <name evidence="1" type="ordered locus">GFO_1828</name>
</gene>
<proteinExistence type="predicted"/>
<dbReference type="HOGENOM" id="CLU_149784_1_0_10"/>
<name>A0M2F3_CHRFK</name>